<dbReference type="InterPro" id="IPR044974">
    <property type="entry name" value="Disease_R_plants"/>
</dbReference>
<dbReference type="Gene3D" id="3.40.50.300">
    <property type="entry name" value="P-loop containing nucleotide triphosphate hydrolases"/>
    <property type="match status" value="1"/>
</dbReference>
<name>A0A6I9SQ42_SESIN</name>
<evidence type="ECO:0000313" key="10">
    <source>
        <dbReference type="RefSeq" id="XP_011072189.1"/>
    </source>
</evidence>
<dbReference type="Gramene" id="SIN_1020242.t">
    <property type="protein sequence ID" value="SIN_1020242.t.cds1"/>
    <property type="gene ID" value="SIN_1020242"/>
</dbReference>
<dbReference type="InParanoid" id="A0A6I9SQ42"/>
<reference evidence="10" key="1">
    <citation type="submission" date="2025-08" db="UniProtKB">
        <authorList>
            <consortium name="RefSeq"/>
        </authorList>
    </citation>
    <scope>IDENTIFICATION</scope>
</reference>
<dbReference type="OrthoDB" id="598235at2759"/>
<dbReference type="AlphaFoldDB" id="A0A6I9SQ42"/>
<dbReference type="InterPro" id="IPR042197">
    <property type="entry name" value="Apaf_helical"/>
</dbReference>
<dbReference type="GO" id="GO:0098542">
    <property type="term" value="P:defense response to other organism"/>
    <property type="evidence" value="ECO:0007669"/>
    <property type="project" value="TreeGrafter"/>
</dbReference>
<dbReference type="PANTHER" id="PTHR23155">
    <property type="entry name" value="DISEASE RESISTANCE PROTEIN RP"/>
    <property type="match status" value="1"/>
</dbReference>
<gene>
    <name evidence="10" type="primary">LOC105157482</name>
</gene>
<dbReference type="InterPro" id="IPR032675">
    <property type="entry name" value="LRR_dom_sf"/>
</dbReference>
<accession>A0A6I9SQ42</accession>
<dbReference type="KEGG" id="sind:105157482"/>
<evidence type="ECO:0000259" key="8">
    <source>
        <dbReference type="Pfam" id="PF23559"/>
    </source>
</evidence>
<keyword evidence="5" id="KW-0611">Plant defense</keyword>
<evidence type="ECO:0000259" key="7">
    <source>
        <dbReference type="Pfam" id="PF00931"/>
    </source>
</evidence>
<dbReference type="PANTHER" id="PTHR23155:SF1193">
    <property type="entry name" value="DISEASE RESISTANCE PROTEIN RPP13-RELATED"/>
    <property type="match status" value="1"/>
</dbReference>
<evidence type="ECO:0000256" key="1">
    <source>
        <dbReference type="ARBA" id="ARBA00008894"/>
    </source>
</evidence>
<dbReference type="InterPro" id="IPR058922">
    <property type="entry name" value="WHD_DRP"/>
</dbReference>
<dbReference type="FunFam" id="1.10.10.10:FF:000322">
    <property type="entry name" value="Probable disease resistance protein At1g63360"/>
    <property type="match status" value="1"/>
</dbReference>
<keyword evidence="9" id="KW-1185">Reference proteome</keyword>
<sequence>MASLAQNILFACFNRIQFHFPIRIWVYVSQEFTRKDIFLTILRSLTGLNEDMYRKSDQELARLVAFYLENRKFLIVMDDVWTPMNWEKLQIAPPKSNITVGKFLITTPHLEVAQYVNQNRPPHNLRFLTQEESWLLLCLEVFGKRMCPPELEDLEKLIANQCDGLPLAVVVIGDILVNKNSDLDDMSSRKKTWAEVSKSVSKYLSGDPERRMEKTIALSYDDLPRHLKACFLYLGMFPKDFEIPAWKLICMWIAEGFIQEKFGINLEETTYNYLEDLINRNLVRVEKRRPDSRVKTCRIHVMLRDFCIKEAGNERENFLQEMERSIYGFEPSISELQKFRRLCIHSSILNFISFKPYGPRALPTENASAIPAAFKLLRVLEVNPIKFTRIPADMYQLVQLRYLSLSINLAILPEAFSKLWNIQTLITFNSQHLKTPSNQDKIKQYEI</sequence>
<feature type="domain" description="NB-ARC" evidence="7">
    <location>
        <begin position="4"/>
        <end position="145"/>
    </location>
</feature>
<evidence type="ECO:0000256" key="3">
    <source>
        <dbReference type="ARBA" id="ARBA00022737"/>
    </source>
</evidence>
<dbReference type="InterPro" id="IPR002182">
    <property type="entry name" value="NB-ARC"/>
</dbReference>
<dbReference type="Pfam" id="PF00931">
    <property type="entry name" value="NB-ARC"/>
    <property type="match status" value="1"/>
</dbReference>
<evidence type="ECO:0000256" key="4">
    <source>
        <dbReference type="ARBA" id="ARBA00022741"/>
    </source>
</evidence>
<proteinExistence type="inferred from homology"/>
<dbReference type="RefSeq" id="XP_011072189.1">
    <property type="nucleotide sequence ID" value="XM_011073887.1"/>
</dbReference>
<evidence type="ECO:0000256" key="6">
    <source>
        <dbReference type="ARBA" id="ARBA00022840"/>
    </source>
</evidence>
<dbReference type="GO" id="GO:0005524">
    <property type="term" value="F:ATP binding"/>
    <property type="evidence" value="ECO:0007669"/>
    <property type="project" value="UniProtKB-KW"/>
</dbReference>
<dbReference type="PRINTS" id="PR00364">
    <property type="entry name" value="DISEASERSIST"/>
</dbReference>
<dbReference type="InterPro" id="IPR027417">
    <property type="entry name" value="P-loop_NTPase"/>
</dbReference>
<dbReference type="Gene3D" id="1.10.10.10">
    <property type="entry name" value="Winged helix-like DNA-binding domain superfamily/Winged helix DNA-binding domain"/>
    <property type="match status" value="1"/>
</dbReference>
<dbReference type="GO" id="GO:0043531">
    <property type="term" value="F:ADP binding"/>
    <property type="evidence" value="ECO:0007669"/>
    <property type="project" value="InterPro"/>
</dbReference>
<protein>
    <submittedName>
        <fullName evidence="10">Late blight resistance protein homolog R1B-16</fullName>
    </submittedName>
</protein>
<dbReference type="Gene3D" id="3.80.10.10">
    <property type="entry name" value="Ribonuclease Inhibitor"/>
    <property type="match status" value="1"/>
</dbReference>
<comment type="similarity">
    <text evidence="1">Belongs to the disease resistance NB-LRR family.</text>
</comment>
<dbReference type="SUPFAM" id="SSF52540">
    <property type="entry name" value="P-loop containing nucleoside triphosphate hydrolases"/>
    <property type="match status" value="1"/>
</dbReference>
<dbReference type="SUPFAM" id="SSF52058">
    <property type="entry name" value="L domain-like"/>
    <property type="match status" value="1"/>
</dbReference>
<keyword evidence="4" id="KW-0547">Nucleotide-binding</keyword>
<feature type="domain" description="Disease resistance protein winged helix" evidence="8">
    <location>
        <begin position="236"/>
        <end position="306"/>
    </location>
</feature>
<keyword evidence="2" id="KW-0433">Leucine-rich repeat</keyword>
<keyword evidence="3" id="KW-0677">Repeat</keyword>
<dbReference type="Proteomes" id="UP000504604">
    <property type="component" value="Linkage group LG3"/>
</dbReference>
<dbReference type="Gene3D" id="1.10.8.430">
    <property type="entry name" value="Helical domain of apoptotic protease-activating factors"/>
    <property type="match status" value="1"/>
</dbReference>
<dbReference type="GeneID" id="105157482"/>
<dbReference type="InterPro" id="IPR036388">
    <property type="entry name" value="WH-like_DNA-bd_sf"/>
</dbReference>
<evidence type="ECO:0000256" key="5">
    <source>
        <dbReference type="ARBA" id="ARBA00022821"/>
    </source>
</evidence>
<evidence type="ECO:0000313" key="9">
    <source>
        <dbReference type="Proteomes" id="UP000504604"/>
    </source>
</evidence>
<evidence type="ECO:0000256" key="2">
    <source>
        <dbReference type="ARBA" id="ARBA00022614"/>
    </source>
</evidence>
<dbReference type="Pfam" id="PF23559">
    <property type="entry name" value="WHD_DRP"/>
    <property type="match status" value="1"/>
</dbReference>
<keyword evidence="6" id="KW-0067">ATP-binding</keyword>
<organism evidence="9 10">
    <name type="scientific">Sesamum indicum</name>
    <name type="common">Oriental sesame</name>
    <name type="synonym">Sesamum orientale</name>
    <dbReference type="NCBI Taxonomy" id="4182"/>
    <lineage>
        <taxon>Eukaryota</taxon>
        <taxon>Viridiplantae</taxon>
        <taxon>Streptophyta</taxon>
        <taxon>Embryophyta</taxon>
        <taxon>Tracheophyta</taxon>
        <taxon>Spermatophyta</taxon>
        <taxon>Magnoliopsida</taxon>
        <taxon>eudicotyledons</taxon>
        <taxon>Gunneridae</taxon>
        <taxon>Pentapetalae</taxon>
        <taxon>asterids</taxon>
        <taxon>lamiids</taxon>
        <taxon>Lamiales</taxon>
        <taxon>Pedaliaceae</taxon>
        <taxon>Sesamum</taxon>
    </lineage>
</organism>